<dbReference type="Gene3D" id="3.40.50.300">
    <property type="entry name" value="P-loop containing nucleotide triphosphate hydrolases"/>
    <property type="match status" value="1"/>
</dbReference>
<keyword evidence="10 18" id="KW-1133">Transmembrane helix</keyword>
<feature type="region of interest" description="Disordered" evidence="17">
    <location>
        <begin position="796"/>
        <end position="825"/>
    </location>
</feature>
<dbReference type="PANTHER" id="PTHR22683:SF41">
    <property type="entry name" value="DNA TRANSLOCASE FTSK"/>
    <property type="match status" value="1"/>
</dbReference>
<dbReference type="Pfam" id="PF13491">
    <property type="entry name" value="FtsK_4TM"/>
    <property type="match status" value="1"/>
</dbReference>
<evidence type="ECO:0000256" key="10">
    <source>
        <dbReference type="ARBA" id="ARBA00022989"/>
    </source>
</evidence>
<dbReference type="InterPro" id="IPR018541">
    <property type="entry name" value="Ftsk_gamma"/>
</dbReference>
<evidence type="ECO:0000259" key="19">
    <source>
        <dbReference type="PROSITE" id="PS50901"/>
    </source>
</evidence>
<evidence type="ECO:0000256" key="6">
    <source>
        <dbReference type="ARBA" id="ARBA00022692"/>
    </source>
</evidence>
<evidence type="ECO:0000256" key="11">
    <source>
        <dbReference type="ARBA" id="ARBA00023125"/>
    </source>
</evidence>
<comment type="similarity">
    <text evidence="2">Belongs to the FtsK/SpoIIIE/SftA family.</text>
</comment>
<evidence type="ECO:0000256" key="9">
    <source>
        <dbReference type="ARBA" id="ARBA00022840"/>
    </source>
</evidence>
<keyword evidence="7 16" id="KW-0547">Nucleotide-binding</keyword>
<evidence type="ECO:0000256" key="4">
    <source>
        <dbReference type="ARBA" id="ARBA00022475"/>
    </source>
</evidence>
<dbReference type="CDD" id="cd01127">
    <property type="entry name" value="TrwB_TraG_TraD_VirD4"/>
    <property type="match status" value="1"/>
</dbReference>
<sequence>MAVRGRKAERRLLPGAVQSGLRQLLMSGYGLGILILACGAWASLATWSVTDPSLNNATRTTPHNVLGHWGAGLADITFQSVGLASILLFLPLAAWGWHLIFGTVPGRIRARLLAWPVSVVLLAGAFSALPQPKTWPLPSGLGGIIGEVLVAAAGIIGPFLPGAAISFVAGLGFFIFGTWLLLFACGTKLSSLIALWGPTASRTGEWANASLGAALHATMHTSAKVKRALTPEQKPEWDEDPEDEEWEEEERRPKNALQRDASLYYEEAEDEDEDETPEDILAAKARRAPPLPKAPGDPDGRIEPTFDLMGARPYTAASYDDDDEEGDAPDYADDRASSYDDDDDMDGTETEDVTGVQITHRKQDEPKRRIAKRFPSMDTPYTPPALKLLQQRPRSAASNDLSDEELQENAAMLEGVLADFGVKGEIVNVRPGPVVTLYELEPAPGTKSSRVIGLAEDIARSMSAIAARVAVVPGRNAIGIELPNETRETVYLRELMESKDFQETDAKLALGLGKNIGGESVVVDLARMPHLLIAGTTGSGKSVGVNTMILSLLYRLSPEQCKFIMIDPKMLELSVYDGIPHLLAPVVTDPKKAVVALKWTVKEMEERYKRMSKLGVRDIKGYNKRVLQAEAKGEVLTRTVQTGFDRETGQAIYEQEEMDYDPMPYIVVIVDEMADLMMVAGKDIEAAVQRLAQMARAAGIHLITATQRPSVDVITGTIKANFPTRISFQVTSKIDSRTILGEQGAEQLLGQGDMLYMAGGGRVMRVHGPFVTDDEVEKVVRYLKKQGVPAYLDAVTDDSDADEDDDGDSGSAGSSGPGNSNSGDELYDKAVDVVLRDKKASTSYVQRRLGIGYNKAATLIERMEEEGVISEANSSGKRDILVGDETQAPY</sequence>
<proteinExistence type="inferred from homology"/>
<evidence type="ECO:0000256" key="15">
    <source>
        <dbReference type="ARBA" id="ARBA00025923"/>
    </source>
</evidence>
<feature type="transmembrane region" description="Helical" evidence="18">
    <location>
        <begin position="112"/>
        <end position="129"/>
    </location>
</feature>
<keyword evidence="6 18" id="KW-0812">Transmembrane</keyword>
<dbReference type="InterPro" id="IPR002543">
    <property type="entry name" value="FtsK_dom"/>
</dbReference>
<evidence type="ECO:0000256" key="17">
    <source>
        <dbReference type="SAM" id="MobiDB-lite"/>
    </source>
</evidence>
<evidence type="ECO:0000256" key="1">
    <source>
        <dbReference type="ARBA" id="ARBA00004651"/>
    </source>
</evidence>
<feature type="region of interest" description="Disordered" evidence="17">
    <location>
        <begin position="867"/>
        <end position="890"/>
    </location>
</feature>
<feature type="transmembrane region" description="Helical" evidence="18">
    <location>
        <begin position="21"/>
        <end position="44"/>
    </location>
</feature>
<evidence type="ECO:0000256" key="3">
    <source>
        <dbReference type="ARBA" id="ARBA00020887"/>
    </source>
</evidence>
<dbReference type="Gene3D" id="3.30.980.40">
    <property type="match status" value="1"/>
</dbReference>
<evidence type="ECO:0000313" key="21">
    <source>
        <dbReference type="Proteomes" id="UP001597102"/>
    </source>
</evidence>
<reference evidence="21" key="1">
    <citation type="journal article" date="2019" name="Int. J. Syst. Evol. Microbiol.">
        <title>The Global Catalogue of Microorganisms (GCM) 10K type strain sequencing project: providing services to taxonomists for standard genome sequencing and annotation.</title>
        <authorList>
            <consortium name="The Broad Institute Genomics Platform"/>
            <consortium name="The Broad Institute Genome Sequencing Center for Infectious Disease"/>
            <person name="Wu L."/>
            <person name="Ma J."/>
        </authorList>
    </citation>
    <scope>NUCLEOTIDE SEQUENCE [LARGE SCALE GENOMIC DNA]</scope>
    <source>
        <strain evidence="21">CCUG 61697</strain>
    </source>
</reference>
<dbReference type="Proteomes" id="UP001597102">
    <property type="component" value="Unassembled WGS sequence"/>
</dbReference>
<gene>
    <name evidence="20" type="ORF">ACFQ2F_01495</name>
</gene>
<keyword evidence="4" id="KW-1003">Cell membrane</keyword>
<feature type="compositionally biased region" description="Acidic residues" evidence="17">
    <location>
        <begin position="796"/>
        <end position="808"/>
    </location>
</feature>
<dbReference type="SUPFAM" id="SSF46785">
    <property type="entry name" value="Winged helix' DNA-binding domain"/>
    <property type="match status" value="1"/>
</dbReference>
<dbReference type="RefSeq" id="WP_379084664.1">
    <property type="nucleotide sequence ID" value="NZ_JBHTJO010000001.1"/>
</dbReference>
<feature type="compositionally biased region" description="Low complexity" evidence="17">
    <location>
        <begin position="809"/>
        <end position="824"/>
    </location>
</feature>
<dbReference type="InterPro" id="IPR025199">
    <property type="entry name" value="FtsK_4TM"/>
</dbReference>
<comment type="subunit">
    <text evidence="15">Homohexamer. Forms a ring that surrounds DNA.</text>
</comment>
<dbReference type="InterPro" id="IPR027417">
    <property type="entry name" value="P-loop_NTPase"/>
</dbReference>
<evidence type="ECO:0000256" key="14">
    <source>
        <dbReference type="ARBA" id="ARBA00024784"/>
    </source>
</evidence>
<keyword evidence="12 18" id="KW-0472">Membrane</keyword>
<dbReference type="Pfam" id="PF09397">
    <property type="entry name" value="FtsK_gamma"/>
    <property type="match status" value="1"/>
</dbReference>
<feature type="transmembrane region" description="Helical" evidence="18">
    <location>
        <begin position="163"/>
        <end position="184"/>
    </location>
</feature>
<comment type="function">
    <text evidence="14">Essential cell division protein that coordinates cell division and chromosome segregation. The N-terminus is involved in assembly of the cell-division machinery. The C-terminus functions as a DNA motor that moves dsDNA in an ATP-dependent manner towards the dif recombination site, which is located within the replication terminus region. Translocation stops specifically at Xer-dif sites, where FtsK interacts with the Xer recombinase, allowing activation of chromosome unlinking by recombination. FtsK orienting polar sequences (KOPS) guide the direction of DNA translocation. FtsK can remove proteins from DNA as it translocates, but translocation stops specifically at XerCD-dif site, thereby preventing removal of XerC and XerD from dif.</text>
</comment>
<feature type="compositionally biased region" description="Acidic residues" evidence="17">
    <location>
        <begin position="237"/>
        <end position="248"/>
    </location>
</feature>
<feature type="region of interest" description="Disordered" evidence="17">
    <location>
        <begin position="285"/>
        <end position="401"/>
    </location>
</feature>
<feature type="transmembrane region" description="Helical" evidence="18">
    <location>
        <begin position="135"/>
        <end position="156"/>
    </location>
</feature>
<evidence type="ECO:0000256" key="7">
    <source>
        <dbReference type="ARBA" id="ARBA00022741"/>
    </source>
</evidence>
<keyword evidence="11" id="KW-0238">DNA-binding</keyword>
<name>A0ABW3J5S5_9HYPH</name>
<dbReference type="InterPro" id="IPR036390">
    <property type="entry name" value="WH_DNA-bd_sf"/>
</dbReference>
<dbReference type="Pfam" id="PF01580">
    <property type="entry name" value="FtsK_SpoIIIE"/>
    <property type="match status" value="1"/>
</dbReference>
<evidence type="ECO:0000313" key="20">
    <source>
        <dbReference type="EMBL" id="MFD0985767.1"/>
    </source>
</evidence>
<dbReference type="PROSITE" id="PS50901">
    <property type="entry name" value="FTSK"/>
    <property type="match status" value="1"/>
</dbReference>
<dbReference type="InterPro" id="IPR041027">
    <property type="entry name" value="FtsK_alpha"/>
</dbReference>
<feature type="domain" description="FtsK" evidence="19">
    <location>
        <begin position="518"/>
        <end position="737"/>
    </location>
</feature>
<keyword evidence="9 16" id="KW-0067">ATP-binding</keyword>
<evidence type="ECO:0000256" key="8">
    <source>
        <dbReference type="ARBA" id="ARBA00022829"/>
    </source>
</evidence>
<keyword evidence="21" id="KW-1185">Reference proteome</keyword>
<dbReference type="Pfam" id="PF17854">
    <property type="entry name" value="FtsK_alpha"/>
    <property type="match status" value="1"/>
</dbReference>
<dbReference type="Gene3D" id="1.10.10.10">
    <property type="entry name" value="Winged helix-like DNA-binding domain superfamily/Winged helix DNA-binding domain"/>
    <property type="match status" value="1"/>
</dbReference>
<comment type="subcellular location">
    <subcellularLocation>
        <location evidence="1">Cell membrane</location>
        <topology evidence="1">Multi-pass membrane protein</topology>
    </subcellularLocation>
</comment>
<feature type="compositionally biased region" description="Acidic residues" evidence="17">
    <location>
        <begin position="339"/>
        <end position="352"/>
    </location>
</feature>
<feature type="compositionally biased region" description="Acidic residues" evidence="17">
    <location>
        <begin position="319"/>
        <end position="331"/>
    </location>
</feature>
<evidence type="ECO:0000256" key="16">
    <source>
        <dbReference type="PROSITE-ProRule" id="PRU00289"/>
    </source>
</evidence>
<protein>
    <recommendedName>
        <fullName evidence="3">DNA translocase FtsK</fullName>
    </recommendedName>
</protein>
<dbReference type="SUPFAM" id="SSF52540">
    <property type="entry name" value="P-loop containing nucleoside triphosphate hydrolases"/>
    <property type="match status" value="1"/>
</dbReference>
<feature type="region of interest" description="Disordered" evidence="17">
    <location>
        <begin position="224"/>
        <end position="260"/>
    </location>
</feature>
<evidence type="ECO:0000256" key="2">
    <source>
        <dbReference type="ARBA" id="ARBA00006474"/>
    </source>
</evidence>
<feature type="transmembrane region" description="Helical" evidence="18">
    <location>
        <begin position="76"/>
        <end position="100"/>
    </location>
</feature>
<dbReference type="InterPro" id="IPR050206">
    <property type="entry name" value="FtsK/SpoIIIE/SftA"/>
</dbReference>
<feature type="binding site" evidence="16">
    <location>
        <begin position="535"/>
        <end position="542"/>
    </location>
    <ligand>
        <name>ATP</name>
        <dbReference type="ChEBI" id="CHEBI:30616"/>
    </ligand>
</feature>
<evidence type="ECO:0000256" key="13">
    <source>
        <dbReference type="ARBA" id="ARBA00023306"/>
    </source>
</evidence>
<keyword evidence="8" id="KW-0159">Chromosome partition</keyword>
<accession>A0ABW3J5S5</accession>
<keyword evidence="13" id="KW-0131">Cell cycle</keyword>
<comment type="caution">
    <text evidence="20">The sequence shown here is derived from an EMBL/GenBank/DDBJ whole genome shotgun (WGS) entry which is preliminary data.</text>
</comment>
<dbReference type="SMART" id="SM00843">
    <property type="entry name" value="Ftsk_gamma"/>
    <property type="match status" value="1"/>
</dbReference>
<evidence type="ECO:0000256" key="5">
    <source>
        <dbReference type="ARBA" id="ARBA00022618"/>
    </source>
</evidence>
<evidence type="ECO:0000256" key="18">
    <source>
        <dbReference type="SAM" id="Phobius"/>
    </source>
</evidence>
<dbReference type="EMBL" id="JBHTJO010000001">
    <property type="protein sequence ID" value="MFD0985767.1"/>
    <property type="molecule type" value="Genomic_DNA"/>
</dbReference>
<keyword evidence="5" id="KW-0132">Cell division</keyword>
<organism evidence="20 21">
    <name type="scientific">Methyloligella solikamskensis</name>
    <dbReference type="NCBI Taxonomy" id="1177756"/>
    <lineage>
        <taxon>Bacteria</taxon>
        <taxon>Pseudomonadati</taxon>
        <taxon>Pseudomonadota</taxon>
        <taxon>Alphaproteobacteria</taxon>
        <taxon>Hyphomicrobiales</taxon>
        <taxon>Hyphomicrobiaceae</taxon>
        <taxon>Methyloligella</taxon>
    </lineage>
</organism>
<dbReference type="PANTHER" id="PTHR22683">
    <property type="entry name" value="SPORULATION PROTEIN RELATED"/>
    <property type="match status" value="1"/>
</dbReference>
<evidence type="ECO:0000256" key="12">
    <source>
        <dbReference type="ARBA" id="ARBA00023136"/>
    </source>
</evidence>
<dbReference type="InterPro" id="IPR036388">
    <property type="entry name" value="WH-like_DNA-bd_sf"/>
</dbReference>